<accession>A0ACB7SU92</accession>
<protein>
    <submittedName>
        <fullName evidence="1">Uncharacterized protein</fullName>
    </submittedName>
</protein>
<comment type="caution">
    <text evidence="1">The sequence shown here is derived from an EMBL/GenBank/DDBJ whole genome shotgun (WGS) entry which is preliminary data.</text>
</comment>
<reference evidence="1" key="1">
    <citation type="submission" date="2020-05" db="EMBL/GenBank/DDBJ databases">
        <title>Large-scale comparative analyses of tick genomes elucidate their genetic diversity and vector capacities.</title>
        <authorList>
            <person name="Jia N."/>
            <person name="Wang J."/>
            <person name="Shi W."/>
            <person name="Du L."/>
            <person name="Sun Y."/>
            <person name="Zhan W."/>
            <person name="Jiang J."/>
            <person name="Wang Q."/>
            <person name="Zhang B."/>
            <person name="Ji P."/>
            <person name="Sakyi L.B."/>
            <person name="Cui X."/>
            <person name="Yuan T."/>
            <person name="Jiang B."/>
            <person name="Yang W."/>
            <person name="Lam T.T.-Y."/>
            <person name="Chang Q."/>
            <person name="Ding S."/>
            <person name="Wang X."/>
            <person name="Zhu J."/>
            <person name="Ruan X."/>
            <person name="Zhao L."/>
            <person name="Wei J."/>
            <person name="Que T."/>
            <person name="Du C."/>
            <person name="Cheng J."/>
            <person name="Dai P."/>
            <person name="Han X."/>
            <person name="Huang E."/>
            <person name="Gao Y."/>
            <person name="Liu J."/>
            <person name="Shao H."/>
            <person name="Ye R."/>
            <person name="Li L."/>
            <person name="Wei W."/>
            <person name="Wang X."/>
            <person name="Wang C."/>
            <person name="Yang T."/>
            <person name="Huo Q."/>
            <person name="Li W."/>
            <person name="Guo W."/>
            <person name="Chen H."/>
            <person name="Zhou L."/>
            <person name="Ni X."/>
            <person name="Tian J."/>
            <person name="Zhou Y."/>
            <person name="Sheng Y."/>
            <person name="Liu T."/>
            <person name="Pan Y."/>
            <person name="Xia L."/>
            <person name="Li J."/>
            <person name="Zhao F."/>
            <person name="Cao W."/>
        </authorList>
    </citation>
    <scope>NUCLEOTIDE SEQUENCE</scope>
    <source>
        <strain evidence="1">Hyas-2018</strain>
    </source>
</reference>
<proteinExistence type="predicted"/>
<dbReference type="EMBL" id="CM023482">
    <property type="protein sequence ID" value="KAH6937556.1"/>
    <property type="molecule type" value="Genomic_DNA"/>
</dbReference>
<keyword evidence="2" id="KW-1185">Reference proteome</keyword>
<dbReference type="Proteomes" id="UP000821845">
    <property type="component" value="Chromosome 2"/>
</dbReference>
<evidence type="ECO:0000313" key="1">
    <source>
        <dbReference type="EMBL" id="KAH6937556.1"/>
    </source>
</evidence>
<name>A0ACB7SU92_HYAAI</name>
<sequence>MDGLGRAGPLLEPSFPPRSGAWRPTRAAFPGASCVAFVERADKIWAPGALSVSRERMRGAPSIVVDRRLAPSAGLLRLPGARGVRLPCLAIDKAGLRSFRCEQRGPTQLG</sequence>
<organism evidence="1 2">
    <name type="scientific">Hyalomma asiaticum</name>
    <name type="common">Tick</name>
    <dbReference type="NCBI Taxonomy" id="266040"/>
    <lineage>
        <taxon>Eukaryota</taxon>
        <taxon>Metazoa</taxon>
        <taxon>Ecdysozoa</taxon>
        <taxon>Arthropoda</taxon>
        <taxon>Chelicerata</taxon>
        <taxon>Arachnida</taxon>
        <taxon>Acari</taxon>
        <taxon>Parasitiformes</taxon>
        <taxon>Ixodida</taxon>
        <taxon>Ixodoidea</taxon>
        <taxon>Ixodidae</taxon>
        <taxon>Hyalomminae</taxon>
        <taxon>Hyalomma</taxon>
    </lineage>
</organism>
<evidence type="ECO:0000313" key="2">
    <source>
        <dbReference type="Proteomes" id="UP000821845"/>
    </source>
</evidence>
<gene>
    <name evidence="1" type="ORF">HPB50_001709</name>
</gene>